<dbReference type="Gene3D" id="1.20.120.790">
    <property type="entry name" value="Heat shock protein 90, C-terminal domain"/>
    <property type="match status" value="1"/>
</dbReference>
<dbReference type="InterPro" id="IPR001404">
    <property type="entry name" value="Hsp90_fam"/>
</dbReference>
<evidence type="ECO:0000313" key="4">
    <source>
        <dbReference type="Proteomes" id="UP000439903"/>
    </source>
</evidence>
<dbReference type="OrthoDB" id="2411717at2759"/>
<keyword evidence="4" id="KW-1185">Reference proteome</keyword>
<dbReference type="GO" id="GO:0016887">
    <property type="term" value="F:ATP hydrolysis activity"/>
    <property type="evidence" value="ECO:0007669"/>
    <property type="project" value="InterPro"/>
</dbReference>
<proteinExistence type="inferred from homology"/>
<keyword evidence="2" id="KW-0143">Chaperone</keyword>
<dbReference type="InterPro" id="IPR037196">
    <property type="entry name" value="HSP90_C"/>
</dbReference>
<dbReference type="GO" id="GO:0140662">
    <property type="term" value="F:ATP-dependent protein folding chaperone"/>
    <property type="evidence" value="ECO:0007669"/>
    <property type="project" value="InterPro"/>
</dbReference>
<evidence type="ECO:0000313" key="3">
    <source>
        <dbReference type="EMBL" id="KAF0530119.1"/>
    </source>
</evidence>
<dbReference type="GO" id="GO:0051082">
    <property type="term" value="F:unfolded protein binding"/>
    <property type="evidence" value="ECO:0007669"/>
    <property type="project" value="InterPro"/>
</dbReference>
<sequence>MTDPIDEYSVSQLKEFEGKKLVCITKEGLEIDEDKEEKKLHEEEIKNYDYLCKQIKEILGDNIVKVLVSNRISVLPCFLVTGQYVEADKNDKIVKVLIWLLFEISLVHFGFSLEEPLILVTEFSR</sequence>
<dbReference type="EMBL" id="WTPW01000252">
    <property type="protein sequence ID" value="KAF0530119.1"/>
    <property type="molecule type" value="Genomic_DNA"/>
</dbReference>
<accession>A0A8H4EPL5</accession>
<dbReference type="PANTHER" id="PTHR11528">
    <property type="entry name" value="HEAT SHOCK PROTEIN 90 FAMILY MEMBER"/>
    <property type="match status" value="1"/>
</dbReference>
<evidence type="ECO:0000256" key="1">
    <source>
        <dbReference type="ARBA" id="ARBA00008239"/>
    </source>
</evidence>
<dbReference type="Gene3D" id="3.40.50.11260">
    <property type="match status" value="1"/>
</dbReference>
<gene>
    <name evidence="3" type="ORF">F8M41_012361</name>
</gene>
<comment type="similarity">
    <text evidence="1">Belongs to the heat shock protein 90 family.</text>
</comment>
<keyword evidence="3" id="KW-0346">Stress response</keyword>
<evidence type="ECO:0000256" key="2">
    <source>
        <dbReference type="ARBA" id="ARBA00023186"/>
    </source>
</evidence>
<dbReference type="AlphaFoldDB" id="A0A8H4EPL5"/>
<dbReference type="Pfam" id="PF00183">
    <property type="entry name" value="HSP90"/>
    <property type="match status" value="1"/>
</dbReference>
<dbReference type="Proteomes" id="UP000439903">
    <property type="component" value="Unassembled WGS sequence"/>
</dbReference>
<dbReference type="GO" id="GO:0005524">
    <property type="term" value="F:ATP binding"/>
    <property type="evidence" value="ECO:0007669"/>
    <property type="project" value="InterPro"/>
</dbReference>
<comment type="caution">
    <text evidence="3">The sequence shown here is derived from an EMBL/GenBank/DDBJ whole genome shotgun (WGS) entry which is preliminary data.</text>
</comment>
<reference evidence="3 4" key="1">
    <citation type="journal article" date="2019" name="Environ. Microbiol.">
        <title>At the nexus of three kingdoms: the genome of the mycorrhizal fungus Gigaspora margarita provides insights into plant, endobacterial and fungal interactions.</title>
        <authorList>
            <person name="Venice F."/>
            <person name="Ghignone S."/>
            <person name="Salvioli di Fossalunga A."/>
            <person name="Amselem J."/>
            <person name="Novero M."/>
            <person name="Xianan X."/>
            <person name="Sedzielewska Toro K."/>
            <person name="Morin E."/>
            <person name="Lipzen A."/>
            <person name="Grigoriev I.V."/>
            <person name="Henrissat B."/>
            <person name="Martin F.M."/>
            <person name="Bonfante P."/>
        </authorList>
    </citation>
    <scope>NUCLEOTIDE SEQUENCE [LARGE SCALE GENOMIC DNA]</scope>
    <source>
        <strain evidence="3 4">BEG34</strain>
    </source>
</reference>
<name>A0A8H4EPL5_GIGMA</name>
<dbReference type="SUPFAM" id="SSF110942">
    <property type="entry name" value="HSP90 C-terminal domain"/>
    <property type="match status" value="1"/>
</dbReference>
<protein>
    <submittedName>
        <fullName evidence="3">Heat shock protein 90</fullName>
    </submittedName>
</protein>
<organism evidence="3 4">
    <name type="scientific">Gigaspora margarita</name>
    <dbReference type="NCBI Taxonomy" id="4874"/>
    <lineage>
        <taxon>Eukaryota</taxon>
        <taxon>Fungi</taxon>
        <taxon>Fungi incertae sedis</taxon>
        <taxon>Mucoromycota</taxon>
        <taxon>Glomeromycotina</taxon>
        <taxon>Glomeromycetes</taxon>
        <taxon>Diversisporales</taxon>
        <taxon>Gigasporaceae</taxon>
        <taxon>Gigaspora</taxon>
    </lineage>
</organism>